<evidence type="ECO:0000256" key="12">
    <source>
        <dbReference type="ARBA" id="ARBA00022753"/>
    </source>
</evidence>
<dbReference type="GO" id="GO:0071360">
    <property type="term" value="P:cellular response to exogenous dsRNA"/>
    <property type="evidence" value="ECO:0007669"/>
    <property type="project" value="Ensembl"/>
</dbReference>
<evidence type="ECO:0000313" key="27">
    <source>
        <dbReference type="Proteomes" id="UP000002279"/>
    </source>
</evidence>
<evidence type="ECO:0000256" key="20">
    <source>
        <dbReference type="ARBA" id="ARBA00023170"/>
    </source>
</evidence>
<keyword evidence="15" id="KW-0391">Immunity</keyword>
<dbReference type="GO" id="GO:0097191">
    <property type="term" value="P:extrinsic apoptotic signaling pathway"/>
    <property type="evidence" value="ECO:0007669"/>
    <property type="project" value="Ensembl"/>
</dbReference>
<feature type="chain" id="PRO_5028138290" description="Toll-like receptor 3" evidence="24">
    <location>
        <begin position="26"/>
        <end position="905"/>
    </location>
</feature>
<evidence type="ECO:0000256" key="10">
    <source>
        <dbReference type="ARBA" id="ARBA00022729"/>
    </source>
</evidence>
<keyword evidence="10 24" id="KW-0732">Signal</keyword>
<evidence type="ECO:0000256" key="23">
    <source>
        <dbReference type="ARBA" id="ARBA00072834"/>
    </source>
</evidence>
<dbReference type="SMART" id="SM00365">
    <property type="entry name" value="LRR_SD22"/>
    <property type="match status" value="6"/>
</dbReference>
<dbReference type="GO" id="GO:0050729">
    <property type="term" value="P:positive regulation of inflammatory response"/>
    <property type="evidence" value="ECO:0007669"/>
    <property type="project" value="Ensembl"/>
</dbReference>
<dbReference type="Pfam" id="PF01582">
    <property type="entry name" value="TIR"/>
    <property type="match status" value="1"/>
</dbReference>
<dbReference type="PROSITE" id="PS51450">
    <property type="entry name" value="LRR"/>
    <property type="match status" value="3"/>
</dbReference>
<evidence type="ECO:0000256" key="1">
    <source>
        <dbReference type="ARBA" id="ARBA00004115"/>
    </source>
</evidence>
<keyword evidence="22" id="KW-0395">Inflammatory response</keyword>
<dbReference type="SMART" id="SM00364">
    <property type="entry name" value="LRR_BAC"/>
    <property type="match status" value="4"/>
</dbReference>
<dbReference type="SUPFAM" id="SSF52200">
    <property type="entry name" value="Toll/Interleukin receptor TIR domain"/>
    <property type="match status" value="1"/>
</dbReference>
<dbReference type="PROSITE" id="PS50104">
    <property type="entry name" value="TIR"/>
    <property type="match status" value="1"/>
</dbReference>
<dbReference type="PANTHER" id="PTHR24365">
    <property type="entry name" value="TOLL-LIKE RECEPTOR"/>
    <property type="match status" value="1"/>
</dbReference>
<evidence type="ECO:0000259" key="25">
    <source>
        <dbReference type="PROSITE" id="PS50104"/>
    </source>
</evidence>
<dbReference type="GO" id="GO:0034138">
    <property type="term" value="P:toll-like receptor 3 signaling pathway"/>
    <property type="evidence" value="ECO:0007669"/>
    <property type="project" value="Ensembl"/>
</dbReference>
<keyword evidence="13" id="KW-0256">Endoplasmic reticulum</keyword>
<dbReference type="GO" id="GO:0032755">
    <property type="term" value="P:positive regulation of interleukin-6 production"/>
    <property type="evidence" value="ECO:0007669"/>
    <property type="project" value="Ensembl"/>
</dbReference>
<dbReference type="GO" id="GO:0005886">
    <property type="term" value="C:plasma membrane"/>
    <property type="evidence" value="ECO:0000318"/>
    <property type="project" value="GO_Central"/>
</dbReference>
<dbReference type="GO" id="GO:0042802">
    <property type="term" value="F:identical protein binding"/>
    <property type="evidence" value="ECO:0007669"/>
    <property type="project" value="Ensembl"/>
</dbReference>
<evidence type="ECO:0000256" key="8">
    <source>
        <dbReference type="ARBA" id="ARBA00022614"/>
    </source>
</evidence>
<dbReference type="FunFam" id="3.80.10.10:FF:000137">
    <property type="entry name" value="Toll-like receptor 3"/>
    <property type="match status" value="1"/>
</dbReference>
<keyword evidence="16" id="KW-0694">RNA-binding</keyword>
<dbReference type="SUPFAM" id="SSF52058">
    <property type="entry name" value="L domain-like"/>
    <property type="match status" value="2"/>
</dbReference>
<dbReference type="GO" id="GO:0032760">
    <property type="term" value="P:positive regulation of tumor necrosis factor production"/>
    <property type="evidence" value="ECO:0007669"/>
    <property type="project" value="Ensembl"/>
</dbReference>
<dbReference type="OMA" id="PYIYFWG"/>
<dbReference type="GO" id="GO:0045766">
    <property type="term" value="P:positive regulation of angiogenesis"/>
    <property type="evidence" value="ECO:0007669"/>
    <property type="project" value="Ensembl"/>
</dbReference>
<dbReference type="InterPro" id="IPR001611">
    <property type="entry name" value="Leu-rich_rpt"/>
</dbReference>
<dbReference type="GO" id="GO:0007254">
    <property type="term" value="P:JNK cascade"/>
    <property type="evidence" value="ECO:0007669"/>
    <property type="project" value="Ensembl"/>
</dbReference>
<evidence type="ECO:0000256" key="4">
    <source>
        <dbReference type="ARBA" id="ARBA00009634"/>
    </source>
</evidence>
<evidence type="ECO:0000256" key="9">
    <source>
        <dbReference type="ARBA" id="ARBA00022692"/>
    </source>
</evidence>
<evidence type="ECO:0000256" key="18">
    <source>
        <dbReference type="ARBA" id="ARBA00023136"/>
    </source>
</evidence>
<dbReference type="GO" id="GO:0032757">
    <property type="term" value="P:positive regulation of interleukin-8 production"/>
    <property type="evidence" value="ECO:0007669"/>
    <property type="project" value="Ensembl"/>
</dbReference>
<dbReference type="GO" id="GO:0060907">
    <property type="term" value="P:positive regulation of macrophage cytokine production"/>
    <property type="evidence" value="ECO:0007669"/>
    <property type="project" value="Ensembl"/>
</dbReference>
<dbReference type="GO" id="GO:0002224">
    <property type="term" value="P:toll-like receptor signaling pathway"/>
    <property type="evidence" value="ECO:0007669"/>
    <property type="project" value="Ensembl"/>
</dbReference>
<dbReference type="GO" id="GO:0005769">
    <property type="term" value="C:early endosome"/>
    <property type="evidence" value="ECO:0007669"/>
    <property type="project" value="UniProtKB-SubCell"/>
</dbReference>
<name>F7E2D3_ORNAN</name>
<dbReference type="PRINTS" id="PR00019">
    <property type="entry name" value="LEURICHRPT"/>
</dbReference>
<accession>F7E2D3</accession>
<dbReference type="Gene3D" id="3.40.50.10140">
    <property type="entry name" value="Toll/interleukin-1 receptor homology (TIR) domain"/>
    <property type="match status" value="1"/>
</dbReference>
<dbReference type="GO" id="GO:0034343">
    <property type="term" value="P:type III interferon production"/>
    <property type="evidence" value="ECO:0007669"/>
    <property type="project" value="Ensembl"/>
</dbReference>
<reference evidence="26" key="2">
    <citation type="submission" date="2025-08" db="UniProtKB">
        <authorList>
            <consortium name="Ensembl"/>
        </authorList>
    </citation>
    <scope>IDENTIFICATION</scope>
    <source>
        <strain evidence="26">Glennie</strain>
    </source>
</reference>
<keyword evidence="9" id="KW-0812">Transmembrane</keyword>
<keyword evidence="18" id="KW-0472">Membrane</keyword>
<dbReference type="GO" id="GO:0038023">
    <property type="term" value="F:signaling receptor activity"/>
    <property type="evidence" value="ECO:0000318"/>
    <property type="project" value="GO_Central"/>
</dbReference>
<dbReference type="GO" id="GO:0032722">
    <property type="term" value="P:positive regulation of chemokine production"/>
    <property type="evidence" value="ECO:0007669"/>
    <property type="project" value="Ensembl"/>
</dbReference>
<evidence type="ECO:0000256" key="3">
    <source>
        <dbReference type="ARBA" id="ARBA00004608"/>
    </source>
</evidence>
<dbReference type="GO" id="GO:0098586">
    <property type="term" value="P:cellular response to virus"/>
    <property type="evidence" value="ECO:0007669"/>
    <property type="project" value="Ensembl"/>
</dbReference>
<evidence type="ECO:0000256" key="21">
    <source>
        <dbReference type="ARBA" id="ARBA00023180"/>
    </source>
</evidence>
<dbReference type="GO" id="GO:0032729">
    <property type="term" value="P:positive regulation of type II interferon production"/>
    <property type="evidence" value="ECO:0007669"/>
    <property type="project" value="Ensembl"/>
</dbReference>
<proteinExistence type="inferred from homology"/>
<dbReference type="SMART" id="SM00369">
    <property type="entry name" value="LRR_TYP"/>
    <property type="match status" value="17"/>
</dbReference>
<dbReference type="GO" id="GO:0005789">
    <property type="term" value="C:endoplasmic reticulum membrane"/>
    <property type="evidence" value="ECO:0007669"/>
    <property type="project" value="UniProtKB-SubCell"/>
</dbReference>
<sequence length="905" mass="100013">MAGPSPCQVLPSVLLLSLWTAGVSPASPCRVSGAVADCSHLKLTQIPPDLPPDIRILNLTHNQLKSLPAANFSRYARLGILDGGFNDISKLEPELCASLPLLRTLNLQHNELRQPSGLWFAHCSGLAHLYLMSNSIQKVKGDPFLALTNLNILDLSHNHLSSAKLGTRTQLRNLQQLLLSSNKIDILKEDDLEFLANSSLSKLDLSSNQLKVFSPGCFRAIGQLTSLWLNNMPLGPKLTEQLCAELSGTHLQSLALSNTELQRTTNTTFQGLASTNLTSLDLSLNSLTVIAPNSFAWLPHLETLKLESNSLVRLQAFSFSGLSGLRHLSLRAAFGWSHWQGKPGPVVEDGAFAGLRCLEVLSLEQNNLREVTPGTFLGLVSLKHLSLSGCHQGLQTLTNRTFASLAASPLLLLNLSRAKVETVEAGAFSQLGRLRVLDLGVNELRQWLSGYEWVGLAQLEELYLSYNPQVGMSSSAFALVPGLRRLLLRRVGCGSLALATSPFRLLRNLTVLDLSNNNIAGVSADLLEGLDRLEVLDLQHNNLARLWKAVNPGGPVLFLRGLSSLRTLQLESNGLDEVPVGAFRGLVALRTLDLGLNNLNLLPAGLFADLASLRSLNLQKNLLTTVPREVFGPVFRNLSTLDLRFNPFDCTCASIAWFVAWLNSTRATIPELHTQYLCNTPPQAHGSLMVHFDDAPCKDSAPFDMFFMVSASALFLFTSGVLLARFQGWRLTFYWHVVGERVLGRWRAGCAPGQPDFAAYVIHAQQDSRWVWKNFASLEEQDPALRFCLEERDLEAGRPELEAIVSGMRRSRKIIFVVTQHLLEDPLCRSFKVHHAVHQAIEQNLDSIVLVFLQDIPDYRLNHALGLRRGMFRSHCVLHWPAYRERLCVFHQKLKAALGAPNTMP</sequence>
<dbReference type="Gene3D" id="3.80.10.10">
    <property type="entry name" value="Ribonuclease Inhibitor"/>
    <property type="match status" value="1"/>
</dbReference>
<dbReference type="GO" id="GO:0043123">
    <property type="term" value="P:positive regulation of canonical NF-kappaB signal transduction"/>
    <property type="evidence" value="ECO:0007669"/>
    <property type="project" value="Ensembl"/>
</dbReference>
<feature type="domain" description="TIR" evidence="25">
    <location>
        <begin position="755"/>
        <end position="898"/>
    </location>
</feature>
<dbReference type="GO" id="GO:0044389">
    <property type="term" value="F:ubiquitin-like protein ligase binding"/>
    <property type="evidence" value="ECO:0007669"/>
    <property type="project" value="Ensembl"/>
</dbReference>
<comment type="similarity">
    <text evidence="4">Belongs to the Toll-like receptor family.</text>
</comment>
<evidence type="ECO:0000256" key="16">
    <source>
        <dbReference type="ARBA" id="ARBA00022884"/>
    </source>
</evidence>
<dbReference type="GO" id="GO:0043331">
    <property type="term" value="P:response to dsRNA"/>
    <property type="evidence" value="ECO:0000318"/>
    <property type="project" value="GO_Central"/>
</dbReference>
<dbReference type="RefSeq" id="XP_028932533.1">
    <property type="nucleotide sequence ID" value="XM_029076700.2"/>
</dbReference>
<keyword evidence="21" id="KW-0325">Glycoprotein</keyword>
<evidence type="ECO:0000256" key="5">
    <source>
        <dbReference type="ARBA" id="ARBA00022499"/>
    </source>
</evidence>
<reference evidence="26 27" key="1">
    <citation type="journal article" date="2008" name="Nature">
        <title>Genome analysis of the platypus reveals unique signatures of evolution.</title>
        <authorList>
            <person name="Warren W.C."/>
            <person name="Hillier L.W."/>
            <person name="Marshall Graves J.A."/>
            <person name="Birney E."/>
            <person name="Ponting C.P."/>
            <person name="Grutzner F."/>
            <person name="Belov K."/>
            <person name="Miller W."/>
            <person name="Clarke L."/>
            <person name="Chinwalla A.T."/>
            <person name="Yang S.P."/>
            <person name="Heger A."/>
            <person name="Locke D.P."/>
            <person name="Miethke P."/>
            <person name="Waters P.D."/>
            <person name="Veyrunes F."/>
            <person name="Fulton L."/>
            <person name="Fulton B."/>
            <person name="Graves T."/>
            <person name="Wallis J."/>
            <person name="Puente X.S."/>
            <person name="Lopez-Otin C."/>
            <person name="Ordonez G.R."/>
            <person name="Eichler E.E."/>
            <person name="Chen L."/>
            <person name="Cheng Z."/>
            <person name="Deakin J.E."/>
            <person name="Alsop A."/>
            <person name="Thompson K."/>
            <person name="Kirby P."/>
            <person name="Papenfuss A.T."/>
            <person name="Wakefield M.J."/>
            <person name="Olender T."/>
            <person name="Lancet D."/>
            <person name="Huttley G.A."/>
            <person name="Smit A.F."/>
            <person name="Pask A."/>
            <person name="Temple-Smith P."/>
            <person name="Batzer M.A."/>
            <person name="Walker J.A."/>
            <person name="Konkel M.K."/>
            <person name="Harris R.S."/>
            <person name="Whittington C.M."/>
            <person name="Wong E.S."/>
            <person name="Gemmell N.J."/>
            <person name="Buschiazzo E."/>
            <person name="Vargas Jentzsch I.M."/>
            <person name="Merkel A."/>
            <person name="Schmitz J."/>
            <person name="Zemann A."/>
            <person name="Churakov G."/>
            <person name="Kriegs J.O."/>
            <person name="Brosius J."/>
            <person name="Murchison E.P."/>
            <person name="Sachidanandam R."/>
            <person name="Smith C."/>
            <person name="Hannon G.J."/>
            <person name="Tsend-Ayush E."/>
            <person name="McMillan D."/>
            <person name="Attenborough R."/>
            <person name="Rens W."/>
            <person name="Ferguson-Smith M."/>
            <person name="Lefevre C.M."/>
            <person name="Sharp J.A."/>
            <person name="Nicholas K.R."/>
            <person name="Ray D.A."/>
            <person name="Kube M."/>
            <person name="Reinhardt R."/>
            <person name="Pringle T.H."/>
            <person name="Taylor J."/>
            <person name="Jones R.C."/>
            <person name="Nixon B."/>
            <person name="Dacheux J.L."/>
            <person name="Niwa H."/>
            <person name="Sekita Y."/>
            <person name="Huang X."/>
            <person name="Stark A."/>
            <person name="Kheradpour P."/>
            <person name="Kellis M."/>
            <person name="Flicek P."/>
            <person name="Chen Y."/>
            <person name="Webber C."/>
            <person name="Hardison R."/>
            <person name="Nelson J."/>
            <person name="Hallsworth-Pepin K."/>
            <person name="Delehaunty K."/>
            <person name="Markovic C."/>
            <person name="Minx P."/>
            <person name="Feng Y."/>
            <person name="Kremitzki C."/>
            <person name="Mitreva M."/>
            <person name="Glasscock J."/>
            <person name="Wylie T."/>
            <person name="Wohldmann P."/>
            <person name="Thiru P."/>
            <person name="Nhan M.N."/>
            <person name="Pohl C.S."/>
            <person name="Smith S.M."/>
            <person name="Hou S."/>
            <person name="Nefedov M."/>
            <person name="de Jong P.J."/>
            <person name="Renfree M.B."/>
            <person name="Mardis E.R."/>
            <person name="Wilson R.K."/>
        </authorList>
    </citation>
    <scope>NUCLEOTIDE SEQUENCE [LARGE SCALE GENOMIC DNA]</scope>
    <source>
        <strain evidence="26 27">Glennie</strain>
    </source>
</reference>
<keyword evidence="19" id="KW-1015">Disulfide bond</keyword>
<dbReference type="GO" id="GO:0010008">
    <property type="term" value="C:endosome membrane"/>
    <property type="evidence" value="ECO:0007669"/>
    <property type="project" value="UniProtKB-SubCell"/>
</dbReference>
<comment type="subcellular location">
    <subcellularLocation>
        <location evidence="2">Early endosome</location>
    </subcellularLocation>
    <subcellularLocation>
        <location evidence="1">Endoplasmic reticulum membrane</location>
        <topology evidence="1">Single-pass type I membrane protein</topology>
    </subcellularLocation>
    <subcellularLocation>
        <location evidence="3">Endosome membrane</location>
    </subcellularLocation>
</comment>
<dbReference type="GO" id="GO:0002730">
    <property type="term" value="P:regulation of dendritic cell cytokine production"/>
    <property type="evidence" value="ECO:0007669"/>
    <property type="project" value="Ensembl"/>
</dbReference>
<gene>
    <name evidence="26" type="primary">TLR3</name>
</gene>
<keyword evidence="7" id="KW-0399">Innate immunity</keyword>
<keyword evidence="17" id="KW-1133">Transmembrane helix</keyword>
<evidence type="ECO:0000256" key="14">
    <source>
        <dbReference type="ARBA" id="ARBA00022843"/>
    </source>
</evidence>
<dbReference type="Ensembl" id="ENSOANT00000007826.3">
    <property type="protein sequence ID" value="ENSOANP00000007824.2"/>
    <property type="gene ID" value="ENSOANG00000004937.3"/>
</dbReference>
<dbReference type="PANTHER" id="PTHR24365:SF524">
    <property type="entry name" value="TOLL-LIKE RECEPTOR 3"/>
    <property type="match status" value="1"/>
</dbReference>
<evidence type="ECO:0000256" key="13">
    <source>
        <dbReference type="ARBA" id="ARBA00022824"/>
    </source>
</evidence>
<dbReference type="SMART" id="SM00082">
    <property type="entry name" value="LRRCT"/>
    <property type="match status" value="1"/>
</dbReference>
<keyword evidence="12" id="KW-0967">Endosome</keyword>
<evidence type="ECO:0000256" key="19">
    <source>
        <dbReference type="ARBA" id="ARBA00023157"/>
    </source>
</evidence>
<dbReference type="InterPro" id="IPR032675">
    <property type="entry name" value="LRR_dom_sf"/>
</dbReference>
<dbReference type="GO" id="GO:0032728">
    <property type="term" value="P:positive regulation of interferon-beta production"/>
    <property type="evidence" value="ECO:0007669"/>
    <property type="project" value="Ensembl"/>
</dbReference>
<keyword evidence="5" id="KW-1017">Isopeptide bond</keyword>
<dbReference type="CTD" id="7098"/>
<dbReference type="GO" id="GO:0034139">
    <property type="term" value="P:regulation of toll-like receptor 3 signaling pathway"/>
    <property type="evidence" value="ECO:0007669"/>
    <property type="project" value="Ensembl"/>
</dbReference>
<dbReference type="GO" id="GO:0071260">
    <property type="term" value="P:cellular response to mechanical stimulus"/>
    <property type="evidence" value="ECO:0007669"/>
    <property type="project" value="Ensembl"/>
</dbReference>
<keyword evidence="20" id="KW-0675">Receptor</keyword>
<evidence type="ECO:0000256" key="11">
    <source>
        <dbReference type="ARBA" id="ARBA00022737"/>
    </source>
</evidence>
<dbReference type="Pfam" id="PF13855">
    <property type="entry name" value="LRR_8"/>
    <property type="match status" value="7"/>
</dbReference>
<dbReference type="GO" id="GO:0051607">
    <property type="term" value="P:defense response to virus"/>
    <property type="evidence" value="ECO:0007669"/>
    <property type="project" value="Ensembl"/>
</dbReference>
<feature type="signal peptide" evidence="24">
    <location>
        <begin position="1"/>
        <end position="25"/>
    </location>
</feature>
<keyword evidence="14" id="KW-0832">Ubl conjugation</keyword>
<evidence type="ECO:0000256" key="22">
    <source>
        <dbReference type="ARBA" id="ARBA00023198"/>
    </source>
</evidence>
<evidence type="ECO:0000256" key="2">
    <source>
        <dbReference type="ARBA" id="ARBA00004412"/>
    </source>
</evidence>
<keyword evidence="6" id="KW-0597">Phosphoprotein</keyword>
<dbReference type="GO" id="GO:0034346">
    <property type="term" value="P:positive regulation of type III interferon production"/>
    <property type="evidence" value="ECO:0007669"/>
    <property type="project" value="Ensembl"/>
</dbReference>
<dbReference type="GO" id="GO:0045944">
    <property type="term" value="P:positive regulation of transcription by RNA polymerase II"/>
    <property type="evidence" value="ECO:0007669"/>
    <property type="project" value="Ensembl"/>
</dbReference>
<dbReference type="InterPro" id="IPR035897">
    <property type="entry name" value="Toll_tir_struct_dom_sf"/>
</dbReference>
<dbReference type="Bgee" id="ENSOANG00000004937">
    <property type="expression patterns" value="Expressed in liver and 7 other cell types or tissues"/>
</dbReference>
<dbReference type="Pfam" id="PF17968">
    <property type="entry name" value="Tlr3_TMD"/>
    <property type="match status" value="1"/>
</dbReference>
<evidence type="ECO:0000256" key="24">
    <source>
        <dbReference type="SAM" id="SignalP"/>
    </source>
</evidence>
<evidence type="ECO:0000313" key="26">
    <source>
        <dbReference type="Ensembl" id="ENSOANP00000007824.2"/>
    </source>
</evidence>
<dbReference type="InterPro" id="IPR003591">
    <property type="entry name" value="Leu-rich_rpt_typical-subtyp"/>
</dbReference>
<dbReference type="InterPro" id="IPR041015">
    <property type="entry name" value="TLR3_TMD"/>
</dbReference>
<dbReference type="GO" id="GO:0046330">
    <property type="term" value="P:positive regulation of JNK cascade"/>
    <property type="evidence" value="ECO:0007669"/>
    <property type="project" value="Ensembl"/>
</dbReference>
<keyword evidence="8" id="KW-0433">Leucine-rich repeat</keyword>
<dbReference type="eggNOG" id="KOG4641">
    <property type="taxonomic scope" value="Eukaryota"/>
</dbReference>
<dbReference type="GO" id="GO:0097527">
    <property type="term" value="P:necroptotic signaling pathway"/>
    <property type="evidence" value="ECO:0007669"/>
    <property type="project" value="Ensembl"/>
</dbReference>
<dbReference type="GO" id="GO:1900017">
    <property type="term" value="P:positive regulation of cytokine production involved in inflammatory response"/>
    <property type="evidence" value="ECO:0007669"/>
    <property type="project" value="Ensembl"/>
</dbReference>
<dbReference type="AlphaFoldDB" id="F7E2D3"/>
<dbReference type="InParanoid" id="F7E2D3"/>
<dbReference type="Proteomes" id="UP000002279">
    <property type="component" value="Chromosome 12"/>
</dbReference>
<dbReference type="InterPro" id="IPR000483">
    <property type="entry name" value="Cys-rich_flank_reg_C"/>
</dbReference>
<dbReference type="FunFam" id="3.40.50.10140:FF:000008">
    <property type="entry name" value="Toll-like receptor 3"/>
    <property type="match status" value="1"/>
</dbReference>
<protein>
    <recommendedName>
        <fullName evidence="23">Toll-like receptor 3</fullName>
    </recommendedName>
</protein>
<dbReference type="GO" id="GO:0032727">
    <property type="term" value="P:positive regulation of interferon-alpha production"/>
    <property type="evidence" value="ECO:0007669"/>
    <property type="project" value="Ensembl"/>
</dbReference>
<dbReference type="GO" id="GO:0038187">
    <property type="term" value="F:pattern recognition receptor activity"/>
    <property type="evidence" value="ECO:0007669"/>
    <property type="project" value="Ensembl"/>
</dbReference>
<dbReference type="GeneTree" id="ENSGT00940000159678"/>
<dbReference type="GO" id="GO:0003725">
    <property type="term" value="F:double-stranded RNA binding"/>
    <property type="evidence" value="ECO:0000318"/>
    <property type="project" value="GO_Central"/>
</dbReference>
<evidence type="ECO:0000256" key="6">
    <source>
        <dbReference type="ARBA" id="ARBA00022553"/>
    </source>
</evidence>
<keyword evidence="11" id="KW-0677">Repeat</keyword>
<dbReference type="HOGENOM" id="CLU_006000_4_1_1"/>
<reference evidence="26" key="3">
    <citation type="submission" date="2025-09" db="UniProtKB">
        <authorList>
            <consortium name="Ensembl"/>
        </authorList>
    </citation>
    <scope>IDENTIFICATION</scope>
    <source>
        <strain evidence="26">Glennie</strain>
    </source>
</reference>
<dbReference type="KEGG" id="oaa:100078446"/>
<dbReference type="GO" id="GO:0045087">
    <property type="term" value="P:innate immune response"/>
    <property type="evidence" value="ECO:0007669"/>
    <property type="project" value="UniProtKB-KW"/>
</dbReference>
<dbReference type="FunCoup" id="F7E2D3">
    <property type="interactions" value="161"/>
</dbReference>
<dbReference type="OrthoDB" id="676979at2759"/>
<keyword evidence="27" id="KW-1185">Reference proteome</keyword>
<dbReference type="GO" id="GO:0032735">
    <property type="term" value="P:positive regulation of interleukin-12 production"/>
    <property type="evidence" value="ECO:0007669"/>
    <property type="project" value="Ensembl"/>
</dbReference>
<dbReference type="GO" id="GO:0090594">
    <property type="term" value="P:inflammatory response to wounding"/>
    <property type="evidence" value="ECO:0007669"/>
    <property type="project" value="Ensembl"/>
</dbReference>
<dbReference type="GO" id="GO:0004888">
    <property type="term" value="F:transmembrane signaling receptor activity"/>
    <property type="evidence" value="ECO:0007669"/>
    <property type="project" value="Ensembl"/>
</dbReference>
<evidence type="ECO:0000256" key="15">
    <source>
        <dbReference type="ARBA" id="ARBA00022859"/>
    </source>
</evidence>
<dbReference type="SMART" id="SM00255">
    <property type="entry name" value="TIR"/>
    <property type="match status" value="1"/>
</dbReference>
<organism evidence="26 27">
    <name type="scientific">Ornithorhynchus anatinus</name>
    <name type="common">Duckbill platypus</name>
    <dbReference type="NCBI Taxonomy" id="9258"/>
    <lineage>
        <taxon>Eukaryota</taxon>
        <taxon>Metazoa</taxon>
        <taxon>Chordata</taxon>
        <taxon>Craniata</taxon>
        <taxon>Vertebrata</taxon>
        <taxon>Euteleostomi</taxon>
        <taxon>Mammalia</taxon>
        <taxon>Monotremata</taxon>
        <taxon>Ornithorhynchidae</taxon>
        <taxon>Ornithorhynchus</taxon>
    </lineage>
</organism>
<evidence type="ECO:0000256" key="17">
    <source>
        <dbReference type="ARBA" id="ARBA00022989"/>
    </source>
</evidence>
<dbReference type="InterPro" id="IPR000157">
    <property type="entry name" value="TIR_dom"/>
</dbReference>
<evidence type="ECO:0000256" key="7">
    <source>
        <dbReference type="ARBA" id="ARBA00022588"/>
    </source>
</evidence>
<dbReference type="STRING" id="9258.ENSOANP00000007824"/>
<dbReference type="GeneID" id="100078446"/>